<proteinExistence type="inferred from homology"/>
<sequence>MSTFDKIQFENLLALIPEHGASDLHLSAGAQPILRVGEELVAGSEEILTSLKIEEIILPILTEPQKIYLSEKRALMFGYTFPNGLRFKINLFYQKNSLAADLHYIAGTIKKFKDLGLPSSVDKVAEITEGLVIITGHFQAGKTTTAMSLVEYLNEIKQMKIITLEEPIEFILANERGLIQQREIGRDTPSFIDGLKDCLEANVEVVVATRIENKEEAMLILELAEQGRLVVAVTSANSVVSFLTKMFSFFDESEKERFQIIFSNTLKVVICQKLVPDKNGQLILVPEIMFNNEAVRLAIINNKLNQVNNIIRTSGEENMISFEQSLAAFVRKGQITLDQAMKHTEDPEELKRKMAEE</sequence>
<comment type="similarity">
    <text evidence="1">Belongs to the GSP E family.</text>
</comment>
<dbReference type="PANTHER" id="PTHR30486">
    <property type="entry name" value="TWITCHING MOTILITY PROTEIN PILT"/>
    <property type="match status" value="1"/>
</dbReference>
<accession>A0A2M6WAM1</accession>
<dbReference type="SUPFAM" id="SSF52540">
    <property type="entry name" value="P-loop containing nucleoside triphosphate hydrolases"/>
    <property type="match status" value="1"/>
</dbReference>
<gene>
    <name evidence="3" type="ORF">COU23_01770</name>
</gene>
<evidence type="ECO:0000313" key="3">
    <source>
        <dbReference type="EMBL" id="PIT89827.1"/>
    </source>
</evidence>
<dbReference type="Gene3D" id="3.40.50.300">
    <property type="entry name" value="P-loop containing nucleotide triphosphate hydrolases"/>
    <property type="match status" value="1"/>
</dbReference>
<dbReference type="Gene3D" id="3.30.450.90">
    <property type="match status" value="1"/>
</dbReference>
<name>A0A2M6WAM1_9BACT</name>
<reference evidence="4" key="1">
    <citation type="submission" date="2017-09" db="EMBL/GenBank/DDBJ databases">
        <title>Depth-based differentiation of microbial function through sediment-hosted aquifers and enrichment of novel symbionts in the deep terrestrial subsurface.</title>
        <authorList>
            <person name="Probst A.J."/>
            <person name="Ladd B."/>
            <person name="Jarett J.K."/>
            <person name="Geller-Mcgrath D.E."/>
            <person name="Sieber C.M.K."/>
            <person name="Emerson J.B."/>
            <person name="Anantharaman K."/>
            <person name="Thomas B.C."/>
            <person name="Malmstrom R."/>
            <person name="Stieglmeier M."/>
            <person name="Klingl A."/>
            <person name="Woyke T."/>
            <person name="Ryan C.M."/>
            <person name="Banfield J.F."/>
        </authorList>
    </citation>
    <scope>NUCLEOTIDE SEQUENCE [LARGE SCALE GENOMIC DNA]</scope>
</reference>
<feature type="domain" description="Bacterial type II secretion system protein E" evidence="2">
    <location>
        <begin position="121"/>
        <end position="276"/>
    </location>
</feature>
<dbReference type="PANTHER" id="PTHR30486:SF16">
    <property type="entry name" value="TWITCHING MOTILITY PROTEIN PILT"/>
    <property type="match status" value="1"/>
</dbReference>
<dbReference type="Proteomes" id="UP000231464">
    <property type="component" value="Unassembled WGS sequence"/>
</dbReference>
<evidence type="ECO:0000259" key="2">
    <source>
        <dbReference type="Pfam" id="PF00437"/>
    </source>
</evidence>
<protein>
    <recommendedName>
        <fullName evidence="2">Bacterial type II secretion system protein E domain-containing protein</fullName>
    </recommendedName>
</protein>
<dbReference type="InterPro" id="IPR001482">
    <property type="entry name" value="T2SS/T4SS_dom"/>
</dbReference>
<dbReference type="Pfam" id="PF00437">
    <property type="entry name" value="T2SSE"/>
    <property type="match status" value="1"/>
</dbReference>
<dbReference type="EMBL" id="PFBP01000029">
    <property type="protein sequence ID" value="PIT89827.1"/>
    <property type="molecule type" value="Genomic_DNA"/>
</dbReference>
<dbReference type="AlphaFoldDB" id="A0A2M6WAM1"/>
<dbReference type="InterPro" id="IPR050921">
    <property type="entry name" value="T4SS_GSP_E_ATPase"/>
</dbReference>
<dbReference type="InterPro" id="IPR027417">
    <property type="entry name" value="P-loop_NTPase"/>
</dbReference>
<organism evidence="3 4">
    <name type="scientific">Candidatus Kuenenbacteria bacterium CG10_big_fil_rev_8_21_14_0_10_36_11</name>
    <dbReference type="NCBI Taxonomy" id="1974618"/>
    <lineage>
        <taxon>Bacteria</taxon>
        <taxon>Candidatus Kueneniibacteriota</taxon>
    </lineage>
</organism>
<dbReference type="GO" id="GO:0016887">
    <property type="term" value="F:ATP hydrolysis activity"/>
    <property type="evidence" value="ECO:0007669"/>
    <property type="project" value="InterPro"/>
</dbReference>
<evidence type="ECO:0000256" key="1">
    <source>
        <dbReference type="ARBA" id="ARBA00006611"/>
    </source>
</evidence>
<evidence type="ECO:0000313" key="4">
    <source>
        <dbReference type="Proteomes" id="UP000231464"/>
    </source>
</evidence>
<comment type="caution">
    <text evidence="3">The sequence shown here is derived from an EMBL/GenBank/DDBJ whole genome shotgun (WGS) entry which is preliminary data.</text>
</comment>